<dbReference type="Proteomes" id="UP001150581">
    <property type="component" value="Unassembled WGS sequence"/>
</dbReference>
<sequence length="263" mass="27728">MQSAALKQLGHSSLAGKTALVTGASGGIGRAISFELARRGARIVATGRSRSKLHVLRETLNGEKTLAAAEHISIECDVRNKDSVRDLCAQSGSVDILVNAAGVSRDGLLVRQRMQDIEEMLETNLLGTMSLCRVVASGMMRRRAGVIINVSSVVGMRGNVGQSAYAATKAGVIGFSKALAKELGPRGIRCNVLAPGFIETELTRDILQNPVTKALIEGVPLGRVGSVDEVAHAAAFLAEAEYMTGQVRVYVTIVIVIVIASHV</sequence>
<keyword evidence="2" id="KW-1185">Reference proteome</keyword>
<accession>A0ACC1IEW7</accession>
<evidence type="ECO:0000313" key="2">
    <source>
        <dbReference type="Proteomes" id="UP001150581"/>
    </source>
</evidence>
<evidence type="ECO:0000313" key="1">
    <source>
        <dbReference type="EMBL" id="KAJ1889072.1"/>
    </source>
</evidence>
<name>A0ACC1IEW7_9FUNG</name>
<reference evidence="1" key="1">
    <citation type="submission" date="2022-07" db="EMBL/GenBank/DDBJ databases">
        <title>Phylogenomic reconstructions and comparative analyses of Kickxellomycotina fungi.</title>
        <authorList>
            <person name="Reynolds N.K."/>
            <person name="Stajich J.E."/>
            <person name="Barry K."/>
            <person name="Grigoriev I.V."/>
            <person name="Crous P."/>
            <person name="Smith M.E."/>
        </authorList>
    </citation>
    <scope>NUCLEOTIDE SEQUENCE</scope>
    <source>
        <strain evidence="1">Benny 63K</strain>
    </source>
</reference>
<organism evidence="1 2">
    <name type="scientific">Kickxella alabastrina</name>
    <dbReference type="NCBI Taxonomy" id="61397"/>
    <lineage>
        <taxon>Eukaryota</taxon>
        <taxon>Fungi</taxon>
        <taxon>Fungi incertae sedis</taxon>
        <taxon>Zoopagomycota</taxon>
        <taxon>Kickxellomycotina</taxon>
        <taxon>Kickxellomycetes</taxon>
        <taxon>Kickxellales</taxon>
        <taxon>Kickxellaceae</taxon>
        <taxon>Kickxella</taxon>
    </lineage>
</organism>
<proteinExistence type="predicted"/>
<comment type="caution">
    <text evidence="1">The sequence shown here is derived from an EMBL/GenBank/DDBJ whole genome shotgun (WGS) entry which is preliminary data.</text>
</comment>
<gene>
    <name evidence="1" type="ORF">LPJ66_008230</name>
</gene>
<dbReference type="EMBL" id="JANBPG010001615">
    <property type="protein sequence ID" value="KAJ1889072.1"/>
    <property type="molecule type" value="Genomic_DNA"/>
</dbReference>
<protein>
    <submittedName>
        <fullName evidence="1">Uncharacterized protein</fullName>
    </submittedName>
</protein>